<dbReference type="EMBL" id="CM043016">
    <property type="protein sequence ID" value="KAI4468924.1"/>
    <property type="molecule type" value="Genomic_DNA"/>
</dbReference>
<gene>
    <name evidence="1" type="ORF">MML48_2g00002924</name>
</gene>
<evidence type="ECO:0000313" key="2">
    <source>
        <dbReference type="Proteomes" id="UP001056778"/>
    </source>
</evidence>
<sequence>MKTKASREGRQVEARFRAQAEKAYERYKISKELEETQRLKRKAAEMENYREKFSDAKGMYIIGTGQEDSVMDEESISSLITFAGVKDGLSKGMKKFFKHMYSDTRFELKWQEFMCITFYLQVPISYMVRHITMIYKWGALLVLIVYVVIGIFIAMPVYMLLMFLGNYGRKSYIKFWECVPVLKGVAYAVIIMTVVQEVSNATIACMFVDYFVATIPAKSTPWYNCNFVKGSEESWCYAEAPEGGYNVSCCSDKYGECSRTDSYKSFNYSAYHYFKHHVMVFRTNSNNSMADLQTIIVINAFWAIVLFVLLIGLKKVRVVMTVLNVIVLAALFVAVTIISLHANKYGMFAELKSNFDDVLNYKFWVEVATYSLQRELAGDVITFSAMSSPGISTTVDTVCIYTMKFLFLSLLTVWTSIGLKIVQNFYKISDPRCLYVDGFTVMFGIFPELPALIGFPKTLLLTYLVVIIYWSFSVTVYTLNSLVGAVYEEYPRIVKFKFLVCGILCVGCCVFNLLVVHSNIEGLYEIFFTEHHVEMKVILVFSTLLGIYLYSLNRLSNDYHFTYGQKLNTFWIYGVKIAMMLVVGLVLLRTFSHAENITLWELVPTILMITPIIIGSMVTFLNYQTGKRTTWISPDPLWGPPDMVHRRARHRFDPKRDLRYKSALQNCKHACLLRATSLANEVKYWRNKRFAQYGVKID</sequence>
<evidence type="ECO:0000313" key="1">
    <source>
        <dbReference type="EMBL" id="KAI4468924.1"/>
    </source>
</evidence>
<accession>A0ACB9TQ19</accession>
<dbReference type="Proteomes" id="UP001056778">
    <property type="component" value="Chromosome 2"/>
</dbReference>
<protein>
    <submittedName>
        <fullName evidence="1">Sodium/chloride dependent transporter</fullName>
    </submittedName>
</protein>
<keyword evidence="2" id="KW-1185">Reference proteome</keyword>
<proteinExistence type="predicted"/>
<organism evidence="1 2">
    <name type="scientific">Holotrichia oblita</name>
    <name type="common">Chafer beetle</name>
    <dbReference type="NCBI Taxonomy" id="644536"/>
    <lineage>
        <taxon>Eukaryota</taxon>
        <taxon>Metazoa</taxon>
        <taxon>Ecdysozoa</taxon>
        <taxon>Arthropoda</taxon>
        <taxon>Hexapoda</taxon>
        <taxon>Insecta</taxon>
        <taxon>Pterygota</taxon>
        <taxon>Neoptera</taxon>
        <taxon>Endopterygota</taxon>
        <taxon>Coleoptera</taxon>
        <taxon>Polyphaga</taxon>
        <taxon>Scarabaeiformia</taxon>
        <taxon>Scarabaeidae</taxon>
        <taxon>Melolonthinae</taxon>
        <taxon>Holotrichia</taxon>
    </lineage>
</organism>
<reference evidence="1" key="1">
    <citation type="submission" date="2022-04" db="EMBL/GenBank/DDBJ databases">
        <title>Chromosome-scale genome assembly of Holotrichia oblita Faldermann.</title>
        <authorList>
            <person name="Rongchong L."/>
        </authorList>
    </citation>
    <scope>NUCLEOTIDE SEQUENCE</scope>
    <source>
        <strain evidence="1">81SQS9</strain>
    </source>
</reference>
<name>A0ACB9TQ19_HOLOL</name>
<comment type="caution">
    <text evidence="1">The sequence shown here is derived from an EMBL/GenBank/DDBJ whole genome shotgun (WGS) entry which is preliminary data.</text>
</comment>